<evidence type="ECO:0000313" key="9">
    <source>
        <dbReference type="Proteomes" id="UP000663760"/>
    </source>
</evidence>
<keyword evidence="2" id="KW-0805">Transcription regulation</keyword>
<dbReference type="Proteomes" id="UP000663760">
    <property type="component" value="Chromosome 6"/>
</dbReference>
<dbReference type="PANTHER" id="PTHR31221">
    <property type="entry name" value="WRKY TRANSCRIPTION FACTOR PROTEIN 1-RELATED"/>
    <property type="match status" value="1"/>
</dbReference>
<feature type="compositionally biased region" description="Basic residues" evidence="6">
    <location>
        <begin position="127"/>
        <end position="139"/>
    </location>
</feature>
<gene>
    <name evidence="8" type="ORF">SI8410_06009262</name>
</gene>
<evidence type="ECO:0000259" key="7">
    <source>
        <dbReference type="PROSITE" id="PS50811"/>
    </source>
</evidence>
<feature type="compositionally biased region" description="Acidic residues" evidence="6">
    <location>
        <begin position="107"/>
        <end position="123"/>
    </location>
</feature>
<dbReference type="OrthoDB" id="1927637at2759"/>
<dbReference type="EMBL" id="LR746269">
    <property type="protein sequence ID" value="CAA7398597.1"/>
    <property type="molecule type" value="Genomic_DNA"/>
</dbReference>
<feature type="region of interest" description="Disordered" evidence="6">
    <location>
        <begin position="73"/>
        <end position="148"/>
    </location>
</feature>
<sequence>MVKGGEGGRFGMDNPPGTRSEQTGGVGEMFEFVGEDHFGNSSSSSIGGFMELLGLSPSLFELPISPPLPLSESLDTLLSSSPEFSDKMDPPPTPSDADQPKSAVTTEADEEEEEEEEDDEEEEKETKKSRGTKKRKNAKNGRQEPRFAFMTKSDVDNLDDGYRWRKYGQKAVKNGPFPRSYYRCTTALCGVKKRVERSAEDPSVVVTTYEGQHTHPTPIGPRCGGGGAHHFCPLSLVGAPPLTPLAGVSAFSYPLQRSQPPFSNNLTPPSLALSPVGGLTDRSSVFVRDRGLLQDLVSLDSVKRE</sequence>
<proteinExistence type="predicted"/>
<keyword evidence="3" id="KW-0238">DNA-binding</keyword>
<evidence type="ECO:0000256" key="5">
    <source>
        <dbReference type="ARBA" id="ARBA00023242"/>
    </source>
</evidence>
<evidence type="ECO:0000256" key="3">
    <source>
        <dbReference type="ARBA" id="ARBA00023125"/>
    </source>
</evidence>
<reference evidence="8" key="1">
    <citation type="submission" date="2020-02" db="EMBL/GenBank/DDBJ databases">
        <authorList>
            <person name="Scholz U."/>
            <person name="Mascher M."/>
            <person name="Fiebig A."/>
        </authorList>
    </citation>
    <scope>NUCLEOTIDE SEQUENCE</scope>
</reference>
<evidence type="ECO:0000256" key="6">
    <source>
        <dbReference type="SAM" id="MobiDB-lite"/>
    </source>
</evidence>
<evidence type="ECO:0000313" key="8">
    <source>
        <dbReference type="EMBL" id="CAA7398597.1"/>
    </source>
</evidence>
<dbReference type="GO" id="GO:0043565">
    <property type="term" value="F:sequence-specific DNA binding"/>
    <property type="evidence" value="ECO:0007669"/>
    <property type="project" value="InterPro"/>
</dbReference>
<dbReference type="SMART" id="SM00774">
    <property type="entry name" value="WRKY"/>
    <property type="match status" value="1"/>
</dbReference>
<protein>
    <recommendedName>
        <fullName evidence="7">WRKY domain-containing protein</fullName>
    </recommendedName>
</protein>
<keyword evidence="9" id="KW-1185">Reference proteome</keyword>
<feature type="compositionally biased region" description="Low complexity" evidence="6">
    <location>
        <begin position="73"/>
        <end position="83"/>
    </location>
</feature>
<feature type="domain" description="WRKY" evidence="7">
    <location>
        <begin position="153"/>
        <end position="218"/>
    </location>
</feature>
<dbReference type="InterPro" id="IPR003657">
    <property type="entry name" value="WRKY_dom"/>
</dbReference>
<dbReference type="GO" id="GO:0003700">
    <property type="term" value="F:DNA-binding transcription factor activity"/>
    <property type="evidence" value="ECO:0007669"/>
    <property type="project" value="InterPro"/>
</dbReference>
<dbReference type="InterPro" id="IPR044810">
    <property type="entry name" value="WRKY_plant"/>
</dbReference>
<dbReference type="PANTHER" id="PTHR31221:SF350">
    <property type="entry name" value="WRKY TRANSCRIPTION FACTOR 48-RELATED"/>
    <property type="match status" value="1"/>
</dbReference>
<comment type="subcellular location">
    <subcellularLocation>
        <location evidence="1">Nucleus</location>
    </subcellularLocation>
</comment>
<feature type="compositionally biased region" description="Gly residues" evidence="6">
    <location>
        <begin position="1"/>
        <end position="10"/>
    </location>
</feature>
<dbReference type="PROSITE" id="PS50811">
    <property type="entry name" value="WRKY"/>
    <property type="match status" value="1"/>
</dbReference>
<feature type="region of interest" description="Disordered" evidence="6">
    <location>
        <begin position="1"/>
        <end position="42"/>
    </location>
</feature>
<dbReference type="AlphaFoldDB" id="A0A7I8KLD8"/>
<keyword evidence="4" id="KW-0804">Transcription</keyword>
<dbReference type="Pfam" id="PF03106">
    <property type="entry name" value="WRKY"/>
    <property type="match status" value="1"/>
</dbReference>
<dbReference type="SUPFAM" id="SSF118290">
    <property type="entry name" value="WRKY DNA-binding domain"/>
    <property type="match status" value="1"/>
</dbReference>
<dbReference type="GO" id="GO:0005634">
    <property type="term" value="C:nucleus"/>
    <property type="evidence" value="ECO:0007669"/>
    <property type="project" value="UniProtKB-SubCell"/>
</dbReference>
<evidence type="ECO:0000256" key="2">
    <source>
        <dbReference type="ARBA" id="ARBA00023015"/>
    </source>
</evidence>
<keyword evidence="5" id="KW-0539">Nucleus</keyword>
<organism evidence="8 9">
    <name type="scientific">Spirodela intermedia</name>
    <name type="common">Intermediate duckweed</name>
    <dbReference type="NCBI Taxonomy" id="51605"/>
    <lineage>
        <taxon>Eukaryota</taxon>
        <taxon>Viridiplantae</taxon>
        <taxon>Streptophyta</taxon>
        <taxon>Embryophyta</taxon>
        <taxon>Tracheophyta</taxon>
        <taxon>Spermatophyta</taxon>
        <taxon>Magnoliopsida</taxon>
        <taxon>Liliopsida</taxon>
        <taxon>Araceae</taxon>
        <taxon>Lemnoideae</taxon>
        <taxon>Spirodela</taxon>
    </lineage>
</organism>
<accession>A0A7I8KLD8</accession>
<evidence type="ECO:0000256" key="1">
    <source>
        <dbReference type="ARBA" id="ARBA00004123"/>
    </source>
</evidence>
<evidence type="ECO:0000256" key="4">
    <source>
        <dbReference type="ARBA" id="ARBA00023163"/>
    </source>
</evidence>
<dbReference type="InterPro" id="IPR036576">
    <property type="entry name" value="WRKY_dom_sf"/>
</dbReference>
<dbReference type="Gene3D" id="2.20.25.80">
    <property type="entry name" value="WRKY domain"/>
    <property type="match status" value="1"/>
</dbReference>
<dbReference type="FunFam" id="2.20.25.80:FF:000003">
    <property type="entry name" value="WRKY transcription factor 57"/>
    <property type="match status" value="1"/>
</dbReference>
<name>A0A7I8KLD8_SPIIN</name>